<name>A0ACA9Y1F3_9ASCO</name>
<proteinExistence type="predicted"/>
<evidence type="ECO:0000313" key="1">
    <source>
        <dbReference type="EMBL" id="CAH6718674.1"/>
    </source>
</evidence>
<dbReference type="EMBL" id="CALSDN010000001">
    <property type="protein sequence ID" value="CAH6718674.1"/>
    <property type="molecule type" value="Genomic_DNA"/>
</dbReference>
<evidence type="ECO:0000313" key="2">
    <source>
        <dbReference type="Proteomes" id="UP001152531"/>
    </source>
</evidence>
<reference evidence="1" key="1">
    <citation type="submission" date="2022-06" db="EMBL/GenBank/DDBJ databases">
        <authorList>
            <person name="Legras J.-L."/>
            <person name="Devillers H."/>
            <person name="Grondin C."/>
        </authorList>
    </citation>
    <scope>NUCLEOTIDE SEQUENCE</scope>
    <source>
        <strain evidence="1">CLIB 1444</strain>
    </source>
</reference>
<keyword evidence="2" id="KW-1185">Reference proteome</keyword>
<gene>
    <name evidence="1" type="ORF">CLIB1444_01S12024</name>
</gene>
<protein>
    <submittedName>
        <fullName evidence="1">Mannan endo-1,6-alpha-mannosidase Dfg5p</fullName>
    </submittedName>
</protein>
<dbReference type="Proteomes" id="UP001152531">
    <property type="component" value="Unassembled WGS sequence"/>
</dbReference>
<organism evidence="1 2">
    <name type="scientific">[Candida] jaroonii</name>
    <dbReference type="NCBI Taxonomy" id="467808"/>
    <lineage>
        <taxon>Eukaryota</taxon>
        <taxon>Fungi</taxon>
        <taxon>Dikarya</taxon>
        <taxon>Ascomycota</taxon>
        <taxon>Saccharomycotina</taxon>
        <taxon>Pichiomycetes</taxon>
        <taxon>Debaryomycetaceae</taxon>
        <taxon>Yamadazyma</taxon>
    </lineage>
</organism>
<comment type="caution">
    <text evidence="1">The sequence shown here is derived from an EMBL/GenBank/DDBJ whole genome shotgun (WGS) entry which is preliminary data.</text>
</comment>
<sequence length="450" mass="49842">MKYSGILSTIWLITVSLCVELDLDDLDSVCEAASSVVWGELNYYEGFKYGGTVGMFSTPYYWWHAGEAFGGLVDYYAFCQKGNDTFEKFLIDGMFHQAGEDYNYIPSNQSLTEGNDDQGVWGMAIMEAAERNISQPSKDHSWISLTQAVYNTMNARWDDAHCGGGLRWQIFTWNSGYDYKNTISNGLLFHLAARLARYLDNETYVETAERVWNWMHDVGFYNRDGDDLTIFDGAKIGDNCSDVTTLKWSYSYGVFLSGCAYLYNYTEDATWKERALEIIHVAQNYFVASGYMSEATCAPSNRCNNDQRSFRSLYSRCLGVTTVLIPETKEVLNDYLTKSAEGAAQSCSGGSDGVTCGEDWSYSGWDGVYGLGEQMSALEVILANVQTEFSAPLSVQSGGNNASDSEAGLNTQDHTNTKQLDITSKDKAGAGVLTAVVLAIILGGSIWMIL</sequence>
<accession>A0ACA9Y1F3</accession>